<feature type="transmembrane region" description="Helical" evidence="3">
    <location>
        <begin position="6"/>
        <end position="22"/>
    </location>
</feature>
<sequence length="140" mass="15642">MEQFYVSTLSFSILLISLIWYIKTLLKPDGRIPPLPPGPRGLPILGYLPFLGNDLLQQFTDLGHKYGPIYKLRLGNKLCVVISSSSLVKEVVRDKDVIFANRDGPIVAYVATYGGNDIAWVKTQLWMASNAENICTRDAK</sequence>
<evidence type="ECO:0000256" key="3">
    <source>
        <dbReference type="SAM" id="Phobius"/>
    </source>
</evidence>
<dbReference type="InterPro" id="IPR002401">
    <property type="entry name" value="Cyt_P450_E_grp-I"/>
</dbReference>
<dbReference type="PANTHER" id="PTHR47951:SF7">
    <property type="entry name" value="FLAVONOID 3',5'-HYDROXYLASE-LIKE ISOFORM X1"/>
    <property type="match status" value="1"/>
</dbReference>
<evidence type="ECO:0000256" key="2">
    <source>
        <dbReference type="ARBA" id="ARBA00023002"/>
    </source>
</evidence>
<dbReference type="InterPro" id="IPR001128">
    <property type="entry name" value="Cyt_P450"/>
</dbReference>
<accession>A0AAV6XTN3</accession>
<dbReference type="InterPro" id="IPR036396">
    <property type="entry name" value="Cyt_P450_sf"/>
</dbReference>
<organism evidence="4 5">
    <name type="scientific">Buddleja alternifolia</name>
    <dbReference type="NCBI Taxonomy" id="168488"/>
    <lineage>
        <taxon>Eukaryota</taxon>
        <taxon>Viridiplantae</taxon>
        <taxon>Streptophyta</taxon>
        <taxon>Embryophyta</taxon>
        <taxon>Tracheophyta</taxon>
        <taxon>Spermatophyta</taxon>
        <taxon>Magnoliopsida</taxon>
        <taxon>eudicotyledons</taxon>
        <taxon>Gunneridae</taxon>
        <taxon>Pentapetalae</taxon>
        <taxon>asterids</taxon>
        <taxon>lamiids</taxon>
        <taxon>Lamiales</taxon>
        <taxon>Scrophulariaceae</taxon>
        <taxon>Buddlejeae</taxon>
        <taxon>Buddleja</taxon>
    </lineage>
</organism>
<keyword evidence="5" id="KW-1185">Reference proteome</keyword>
<keyword evidence="3" id="KW-0472">Membrane</keyword>
<keyword evidence="3" id="KW-1133">Transmembrane helix</keyword>
<dbReference type="SUPFAM" id="SSF48264">
    <property type="entry name" value="Cytochrome P450"/>
    <property type="match status" value="1"/>
</dbReference>
<dbReference type="GO" id="GO:0016020">
    <property type="term" value="C:membrane"/>
    <property type="evidence" value="ECO:0007669"/>
    <property type="project" value="UniProtKB-SubCell"/>
</dbReference>
<comment type="caution">
    <text evidence="4">The sequence shown here is derived from an EMBL/GenBank/DDBJ whole genome shotgun (WGS) entry which is preliminary data.</text>
</comment>
<evidence type="ECO:0008006" key="6">
    <source>
        <dbReference type="Google" id="ProtNLM"/>
    </source>
</evidence>
<dbReference type="GO" id="GO:0005506">
    <property type="term" value="F:iron ion binding"/>
    <property type="evidence" value="ECO:0007669"/>
    <property type="project" value="InterPro"/>
</dbReference>
<dbReference type="EMBL" id="WHWC01000005">
    <property type="protein sequence ID" value="KAG8382380.1"/>
    <property type="molecule type" value="Genomic_DNA"/>
</dbReference>
<name>A0AAV6XTN3_9LAMI</name>
<dbReference type="GO" id="GO:0016705">
    <property type="term" value="F:oxidoreductase activity, acting on paired donors, with incorporation or reduction of molecular oxygen"/>
    <property type="evidence" value="ECO:0007669"/>
    <property type="project" value="InterPro"/>
</dbReference>
<dbReference type="Pfam" id="PF00067">
    <property type="entry name" value="p450"/>
    <property type="match status" value="1"/>
</dbReference>
<evidence type="ECO:0000313" key="4">
    <source>
        <dbReference type="EMBL" id="KAG8382380.1"/>
    </source>
</evidence>
<dbReference type="AlphaFoldDB" id="A0AAV6XTN3"/>
<dbReference type="PRINTS" id="PR00463">
    <property type="entry name" value="EP450I"/>
</dbReference>
<protein>
    <recommendedName>
        <fullName evidence="6">Cytochrome P450</fullName>
    </recommendedName>
</protein>
<keyword evidence="3" id="KW-0812">Transmembrane</keyword>
<dbReference type="GO" id="GO:0020037">
    <property type="term" value="F:heme binding"/>
    <property type="evidence" value="ECO:0007669"/>
    <property type="project" value="InterPro"/>
</dbReference>
<dbReference type="PANTHER" id="PTHR47951">
    <property type="entry name" value="OS08G0547900 PROTEIN"/>
    <property type="match status" value="1"/>
</dbReference>
<comment type="subcellular location">
    <subcellularLocation>
        <location evidence="1">Membrane</location>
        <topology evidence="1">Single-pass membrane protein</topology>
    </subcellularLocation>
</comment>
<gene>
    <name evidence="4" type="ORF">BUALT_Bualt05G0071400</name>
</gene>
<evidence type="ECO:0000313" key="5">
    <source>
        <dbReference type="Proteomes" id="UP000826271"/>
    </source>
</evidence>
<dbReference type="GO" id="GO:0004497">
    <property type="term" value="F:monooxygenase activity"/>
    <property type="evidence" value="ECO:0007669"/>
    <property type="project" value="InterPro"/>
</dbReference>
<dbReference type="Proteomes" id="UP000826271">
    <property type="component" value="Unassembled WGS sequence"/>
</dbReference>
<keyword evidence="2" id="KW-0560">Oxidoreductase</keyword>
<dbReference type="Gene3D" id="1.10.630.10">
    <property type="entry name" value="Cytochrome P450"/>
    <property type="match status" value="1"/>
</dbReference>
<proteinExistence type="predicted"/>
<evidence type="ECO:0000256" key="1">
    <source>
        <dbReference type="ARBA" id="ARBA00004167"/>
    </source>
</evidence>
<reference evidence="4" key="1">
    <citation type="submission" date="2019-10" db="EMBL/GenBank/DDBJ databases">
        <authorList>
            <person name="Zhang R."/>
            <person name="Pan Y."/>
            <person name="Wang J."/>
            <person name="Ma R."/>
            <person name="Yu S."/>
        </authorList>
    </citation>
    <scope>NUCLEOTIDE SEQUENCE</scope>
    <source>
        <strain evidence="4">LA-IB0</strain>
        <tissue evidence="4">Leaf</tissue>
    </source>
</reference>